<dbReference type="SMART" id="SM00038">
    <property type="entry name" value="COLFI"/>
    <property type="match status" value="1"/>
</dbReference>
<evidence type="ECO:0000313" key="8">
    <source>
        <dbReference type="Proteomes" id="UP001488838"/>
    </source>
</evidence>
<dbReference type="InterPro" id="IPR050149">
    <property type="entry name" value="Collagen_superfamily"/>
</dbReference>
<dbReference type="Gene3D" id="2.60.120.1000">
    <property type="match status" value="1"/>
</dbReference>
<dbReference type="GO" id="GO:0005615">
    <property type="term" value="C:extracellular space"/>
    <property type="evidence" value="ECO:0007669"/>
    <property type="project" value="TreeGrafter"/>
</dbReference>
<feature type="compositionally biased region" description="Low complexity" evidence="5">
    <location>
        <begin position="285"/>
        <end position="296"/>
    </location>
</feature>
<evidence type="ECO:0000256" key="1">
    <source>
        <dbReference type="ARBA" id="ARBA00004498"/>
    </source>
</evidence>
<dbReference type="PANTHER" id="PTHR24023">
    <property type="entry name" value="COLLAGEN ALPHA"/>
    <property type="match status" value="1"/>
</dbReference>
<evidence type="ECO:0000256" key="4">
    <source>
        <dbReference type="ARBA" id="ARBA00023119"/>
    </source>
</evidence>
<evidence type="ECO:0000256" key="2">
    <source>
        <dbReference type="ARBA" id="ARBA00022525"/>
    </source>
</evidence>
<feature type="compositionally biased region" description="Low complexity" evidence="5">
    <location>
        <begin position="245"/>
        <end position="256"/>
    </location>
</feature>
<dbReference type="Proteomes" id="UP001488838">
    <property type="component" value="Unassembled WGS sequence"/>
</dbReference>
<evidence type="ECO:0000256" key="5">
    <source>
        <dbReference type="SAM" id="MobiDB-lite"/>
    </source>
</evidence>
<keyword evidence="2" id="KW-0964">Secreted</keyword>
<gene>
    <name evidence="7" type="ORF">U0070_000605</name>
</gene>
<feature type="compositionally biased region" description="Low complexity" evidence="5">
    <location>
        <begin position="1447"/>
        <end position="1456"/>
    </location>
</feature>
<comment type="caution">
    <text evidence="7">The sequence shown here is derived from an EMBL/GenBank/DDBJ whole genome shotgun (WGS) entry which is preliminary data.</text>
</comment>
<dbReference type="InterPro" id="IPR008160">
    <property type="entry name" value="Collagen"/>
</dbReference>
<feature type="compositionally biased region" description="Low complexity" evidence="5">
    <location>
        <begin position="205"/>
        <end position="217"/>
    </location>
</feature>
<feature type="compositionally biased region" description="Low complexity" evidence="5">
    <location>
        <begin position="485"/>
        <end position="495"/>
    </location>
</feature>
<feature type="region of interest" description="Disordered" evidence="5">
    <location>
        <begin position="282"/>
        <end position="302"/>
    </location>
</feature>
<name>A0AAW0IGD7_MYOGA</name>
<dbReference type="GO" id="GO:0030020">
    <property type="term" value="F:extracellular matrix structural constituent conferring tensile strength"/>
    <property type="evidence" value="ECO:0007669"/>
    <property type="project" value="TreeGrafter"/>
</dbReference>
<feature type="compositionally biased region" description="Pro residues" evidence="5">
    <location>
        <begin position="1416"/>
        <end position="1431"/>
    </location>
</feature>
<feature type="region of interest" description="Disordered" evidence="5">
    <location>
        <begin position="896"/>
        <end position="918"/>
    </location>
</feature>
<proteinExistence type="predicted"/>
<comment type="subcellular location">
    <subcellularLocation>
        <location evidence="1">Secreted</location>
        <location evidence="1">Extracellular space</location>
        <location evidence="1">Extracellular matrix</location>
    </subcellularLocation>
</comment>
<feature type="compositionally biased region" description="Low complexity" evidence="5">
    <location>
        <begin position="1504"/>
        <end position="1516"/>
    </location>
</feature>
<keyword evidence="8" id="KW-1185">Reference proteome</keyword>
<dbReference type="PROSITE" id="PS51461">
    <property type="entry name" value="NC1_FIB"/>
    <property type="match status" value="1"/>
</dbReference>
<evidence type="ECO:0000259" key="6">
    <source>
        <dbReference type="PROSITE" id="PS51461"/>
    </source>
</evidence>
<dbReference type="GO" id="GO:0005581">
    <property type="term" value="C:collagen trimer"/>
    <property type="evidence" value="ECO:0007669"/>
    <property type="project" value="UniProtKB-KW"/>
</dbReference>
<reference evidence="7 8" key="1">
    <citation type="journal article" date="2023" name="bioRxiv">
        <title>Conserved and derived expression patterns and positive selection on dental genes reveal complex evolutionary context of ever-growing rodent molars.</title>
        <authorList>
            <person name="Calamari Z.T."/>
            <person name="Song A."/>
            <person name="Cohen E."/>
            <person name="Akter M."/>
            <person name="Roy R.D."/>
            <person name="Hallikas O."/>
            <person name="Christensen M.M."/>
            <person name="Li P."/>
            <person name="Marangoni P."/>
            <person name="Jernvall J."/>
            <person name="Klein O.D."/>
        </authorList>
    </citation>
    <scope>NUCLEOTIDE SEQUENCE [LARGE SCALE GENOMIC DNA]</scope>
    <source>
        <strain evidence="7">V071</strain>
    </source>
</reference>
<sequence length="1800" mass="195021">MGKRGPMWFGKVPKITERDSDGKPGELGSVAPEFHLLPPVTTSEELWELVQATVVGKRAGLACYMAPPHWRVTSRFLGKVMLMEKGGGGDIQQLLFVSDHRAAYDYCEHYSPDCDTAVPDTPQSQDPNPDEYYPEGDGETYYYEYPYYEDPEDPGKEPAPTQKPVEAARETTEVPEEQTQPPPEAPTVPETSDIAGKEDDPGIGDYDYVPTDDYYTVSPYEDLGYGEGVENPDQPTNPDPGAEIPTSTTVTSNTSNPAPPPGEGKDDLGGEFTEETIKNIEDNYYDPYFDPDSDSNVSPSEIGPGMPANQDTIYEGIGGPRGEKGQKGEPAIIEPGMLIEGPPGPEGPAVSVCIYYPLTCGRRVFRDHQELRVLLAKWVTLEKGVPLGAQVFLVLMACLVLQEQCSCCRTGFSPVPSSLCSQVCALSTVFSVLIFKYSAPGPAGAMEDFRFGGGGDAGSKGPMVSAQESQAQAILQQARLALRGPAGPMGLTGRPGPMGPPGSGGLKGEPGDMGPQGPRGVQGPPGPTGKPGRRVSARCYDHVIWRQHLCPNLRAVLGVMEPEACLDKQAPRVTVALMAWLDCQERRATGVTLVLPAHLDFQEKMEKGVTMEKLDPGGCLGSLDHVVCLGPKGLLALLALRVPRESLGPPDSRVIPVLRVSQDPRVPLVLQEKRVLWGSQVFQECPVLMDPRGTLAKKALQERKEVRVLLVPRVPLATRVHEESSGYDLMVPVRLGADGIRGLKGTKGEKGEDGFPGFKGDMGIKGDRVSVVGLGFGERLAHLVLEEKMVLKAQRVVVVPMVILVLWGLLGKRESSECQDYQGTQEDKDQRALSDSLASRVPTERRAAGGHLESQDHGDSEVQRVRGVKEAHGASQGSLVLRATPEAMAQLALPVSGDLTDPKDPQASPDPRVPQAHQARTGSLDILGREARPCQIDVSQKCPLRELRWAEREEPSRDDRAESDVVHVASELVSKARLALQAPREWLALRVPQEKQVQWASVATLALQGPLVNRASQALLEKRGQRGTQALPASLGRMALQDCVDFLGTEGSPAQWVLQEREDQLVLQGLLEFQGDLGLRDLQGQLERKGFRARKVRKAQLAAMASKVPWGSLVQLAPWVLLEKMEIRVLLDLRVLKAPLGSQVPREQTVSLALADNKACLDRKEMKVQEVSQDHRGQWDYRVCQDLQERRVRQETWARWALLVPRVPEDPLELQVLMGRKVLLAESATLVQGSLVKLESLVFQEKEVPRDLKEKEGRREKLVPLVLPDPLDPKALLEMMVPKAALALWAFPETLVPLESQALQVKMVHLETKEMMVNLGRRDPQVRLVSLVHPDLQERGVLQALRALKEDKERKEPRERMKKQREEAKGARGEAGLEGPPGKTGPIGPQGAPGKPGPDGLRGIPGPVGEQGLPGSPGPDGPPGPLGPPGLPGLKGDSGPKGEKGHPGLIGLIGPPGEQGEKGDRGLPGPQGSSGPKGEQGITGPSGPLGPPGPPGLPGPPGPKGAKGSSGPTGPKGEAGHPGLPGPPGPPGEVIQPLPMQASRTRRNIDASQLLDDGAGESYMDYADGMEEIFGSLNSLKQEIEQMKRPLGTQQNPARTCKDLQLCHPDFPDGEYWVDPNQGCSRDSFKVYCNFTAGGSTCVFPDKKSEGSKMARWPKEQPSTWYSQYKRGSLLSYVDAEGNPVGVVQMTFLRLLSASAHQNITYNCYQSVAWQDAATGSYDKAIRFLGSNDEEMSYDNNPYIRALVDGCATKKGYQKTVLEIDTPKVEQVPIVDIMFNDFGEASQKFGFEVGPACFLG</sequence>
<feature type="compositionally biased region" description="Basic and acidic residues" evidence="5">
    <location>
        <begin position="842"/>
        <end position="864"/>
    </location>
</feature>
<feature type="region of interest" description="Disordered" evidence="5">
    <location>
        <begin position="820"/>
        <end position="864"/>
    </location>
</feature>
<feature type="region of interest" description="Disordered" evidence="5">
    <location>
        <begin position="1347"/>
        <end position="1537"/>
    </location>
</feature>
<keyword evidence="3" id="KW-0272">Extracellular matrix</keyword>
<feature type="compositionally biased region" description="Pro residues" evidence="5">
    <location>
        <begin position="1488"/>
        <end position="1503"/>
    </location>
</feature>
<protein>
    <recommendedName>
        <fullName evidence="6">Fibrillar collagen NC1 domain-containing protein</fullName>
    </recommendedName>
</protein>
<organism evidence="7 8">
    <name type="scientific">Myodes glareolus</name>
    <name type="common">Bank vole</name>
    <name type="synonym">Clethrionomys glareolus</name>
    <dbReference type="NCBI Taxonomy" id="447135"/>
    <lineage>
        <taxon>Eukaryota</taxon>
        <taxon>Metazoa</taxon>
        <taxon>Chordata</taxon>
        <taxon>Craniata</taxon>
        <taxon>Vertebrata</taxon>
        <taxon>Euteleostomi</taxon>
        <taxon>Mammalia</taxon>
        <taxon>Eutheria</taxon>
        <taxon>Euarchontoglires</taxon>
        <taxon>Glires</taxon>
        <taxon>Rodentia</taxon>
        <taxon>Myomorpha</taxon>
        <taxon>Muroidea</taxon>
        <taxon>Cricetidae</taxon>
        <taxon>Arvicolinae</taxon>
        <taxon>Myodes</taxon>
    </lineage>
</organism>
<dbReference type="GO" id="GO:0030198">
    <property type="term" value="P:extracellular matrix organization"/>
    <property type="evidence" value="ECO:0007669"/>
    <property type="project" value="TreeGrafter"/>
</dbReference>
<dbReference type="FunFam" id="2.60.120.1000:FF:000002">
    <property type="entry name" value="Collagen XI alpha 1 chain"/>
    <property type="match status" value="1"/>
</dbReference>
<feature type="region of interest" description="Disordered" evidence="5">
    <location>
        <begin position="485"/>
        <end position="534"/>
    </location>
</feature>
<dbReference type="EMBL" id="JBBHLL010000133">
    <property type="protein sequence ID" value="KAK7813555.1"/>
    <property type="molecule type" value="Genomic_DNA"/>
</dbReference>
<feature type="compositionally biased region" description="Basic and acidic residues" evidence="5">
    <location>
        <begin position="1347"/>
        <end position="1372"/>
    </location>
</feature>
<evidence type="ECO:0000256" key="3">
    <source>
        <dbReference type="ARBA" id="ARBA00022530"/>
    </source>
</evidence>
<dbReference type="InterPro" id="IPR000885">
    <property type="entry name" value="Fib_collagen_C"/>
</dbReference>
<accession>A0AAW0IGD7</accession>
<dbReference type="GO" id="GO:0031012">
    <property type="term" value="C:extracellular matrix"/>
    <property type="evidence" value="ECO:0007669"/>
    <property type="project" value="TreeGrafter"/>
</dbReference>
<dbReference type="Pfam" id="PF01410">
    <property type="entry name" value="COLFI"/>
    <property type="match status" value="1"/>
</dbReference>
<feature type="compositionally biased region" description="Acidic residues" evidence="5">
    <location>
        <begin position="128"/>
        <end position="138"/>
    </location>
</feature>
<feature type="region of interest" description="Disordered" evidence="5">
    <location>
        <begin position="111"/>
        <end position="270"/>
    </location>
</feature>
<dbReference type="Pfam" id="PF01391">
    <property type="entry name" value="Collagen"/>
    <property type="match status" value="3"/>
</dbReference>
<evidence type="ECO:0000313" key="7">
    <source>
        <dbReference type="EMBL" id="KAK7813555.1"/>
    </source>
</evidence>
<feature type="domain" description="Fibrillar collagen NC1" evidence="6">
    <location>
        <begin position="1571"/>
        <end position="1799"/>
    </location>
</feature>
<dbReference type="PANTHER" id="PTHR24023:SF1112">
    <property type="entry name" value="COL_CUTICLE_N DOMAIN-CONTAINING PROTEIN-RELATED"/>
    <property type="match status" value="1"/>
</dbReference>
<keyword evidence="4" id="KW-0176">Collagen</keyword>